<keyword evidence="5" id="KW-1185">Reference proteome</keyword>
<dbReference type="InterPro" id="IPR007844">
    <property type="entry name" value="AsmA"/>
</dbReference>
<dbReference type="Proteomes" id="UP001369082">
    <property type="component" value="Unassembled WGS sequence"/>
</dbReference>
<keyword evidence="2" id="KW-1133">Transmembrane helix</keyword>
<dbReference type="Pfam" id="PF05170">
    <property type="entry name" value="AsmA"/>
    <property type="match status" value="1"/>
</dbReference>
<feature type="domain" description="AsmA" evidence="3">
    <location>
        <begin position="1"/>
        <end position="670"/>
    </location>
</feature>
<name>A0ABU9GPK4_9GAMM</name>
<feature type="region of interest" description="Disordered" evidence="1">
    <location>
        <begin position="468"/>
        <end position="489"/>
    </location>
</feature>
<proteinExistence type="predicted"/>
<comment type="caution">
    <text evidence="4">The sequence shown here is derived from an EMBL/GenBank/DDBJ whole genome shotgun (WGS) entry which is preliminary data.</text>
</comment>
<evidence type="ECO:0000256" key="1">
    <source>
        <dbReference type="SAM" id="MobiDB-lite"/>
    </source>
</evidence>
<feature type="transmembrane region" description="Helical" evidence="2">
    <location>
        <begin position="7"/>
        <end position="26"/>
    </location>
</feature>
<organism evidence="4 5">
    <name type="scientific">Psychromonas aquatilis</name>
    <dbReference type="NCBI Taxonomy" id="2005072"/>
    <lineage>
        <taxon>Bacteria</taxon>
        <taxon>Pseudomonadati</taxon>
        <taxon>Pseudomonadota</taxon>
        <taxon>Gammaproteobacteria</taxon>
        <taxon>Alteromonadales</taxon>
        <taxon>Psychromonadaceae</taxon>
        <taxon>Psychromonas</taxon>
    </lineage>
</organism>
<protein>
    <submittedName>
        <fullName evidence="4">AsmA family protein</fullName>
    </submittedName>
</protein>
<keyword evidence="2" id="KW-0812">Transmembrane</keyword>
<feature type="compositionally biased region" description="Polar residues" evidence="1">
    <location>
        <begin position="476"/>
        <end position="487"/>
    </location>
</feature>
<dbReference type="InterPro" id="IPR052894">
    <property type="entry name" value="AsmA-related"/>
</dbReference>
<feature type="region of interest" description="Disordered" evidence="1">
    <location>
        <begin position="133"/>
        <end position="154"/>
    </location>
</feature>
<reference evidence="4 5" key="1">
    <citation type="submission" date="2024-02" db="EMBL/GenBank/DDBJ databases">
        <title>Bacteria isolated from the canopy kelp, Nereocystis luetkeana.</title>
        <authorList>
            <person name="Pfister C.A."/>
            <person name="Younker I.T."/>
            <person name="Light S.H."/>
        </authorList>
    </citation>
    <scope>NUCLEOTIDE SEQUENCE [LARGE SCALE GENOMIC DNA]</scope>
    <source>
        <strain evidence="4 5">TI.1.05</strain>
    </source>
</reference>
<evidence type="ECO:0000313" key="5">
    <source>
        <dbReference type="Proteomes" id="UP001369082"/>
    </source>
</evidence>
<evidence type="ECO:0000259" key="3">
    <source>
        <dbReference type="Pfam" id="PF05170"/>
    </source>
</evidence>
<keyword evidence="2" id="KW-0472">Membrane</keyword>
<evidence type="ECO:0000256" key="2">
    <source>
        <dbReference type="SAM" id="Phobius"/>
    </source>
</evidence>
<accession>A0ABU9GPK4</accession>
<dbReference type="PANTHER" id="PTHR30441:SF4">
    <property type="entry name" value="PROTEIN ASMA"/>
    <property type="match status" value="1"/>
</dbReference>
<dbReference type="EMBL" id="JBAKAZ010000017">
    <property type="protein sequence ID" value="MEL0629226.1"/>
    <property type="molecule type" value="Genomic_DNA"/>
</dbReference>
<dbReference type="PANTHER" id="PTHR30441">
    <property type="entry name" value="DUF748 DOMAIN-CONTAINING PROTEIN"/>
    <property type="match status" value="1"/>
</dbReference>
<gene>
    <name evidence="4" type="ORF">V6256_06355</name>
</gene>
<sequence>MKLFLKFAAGLLSLLILAVIVVIMVIDPNDYKQQIQDQVKQQTNRDLVITGDLGWSLYPLLGFKSGELTLSNTADFEEKTLLNVKEASVSIDLLPLFSSELQIGEIILDGVEFNFITNKDGQTNLDNLQAENETEATAETTTEESVKEEEPATTTSEKVDLSKFVLSGINISNAEINIIDHQTSASQQITLKSLLLNEFALGKKAHFSLTTALKNDQLQADVSVESDIFVDTQLTTIDLTNLTIESKILADALSGSTLNTTFTSGVKYQLEDKQLDIKAITLNNSFSGEFLDGTVYVNSSDINIQNLNQVSLGKLTLTSSLTGSALQNNKLETNLESNLAMNIEKQTATIDTFEVKNKVSGDAQGDINISFKELTVTDFKNILIKQFEMASQLTLSAIGDEQIVGTVNSDISYDLAQQKLNLTSLKTKINDIQLDGQISVVQKAIPEIRYSLQGNVWDLNPYLADTGSEKQDQEQVETADNSASESSAEPDLSILKELDIKGDLTIAGLVYEDINVGKITNNLTVNNGRAMVKPLTVNLYDGTVNVNGWVDESAAKNQYQATINASNIVLMQLLKDLAQVDLLSGTANLNVTANGQGLAADKLKQGVNATGDFKIVNGELYGINIPYEIRVIKAKIKGETIEPDKLVKKTDFASLTGDFTVKEGVATNQKLTMLSPVIRLDGNGAANLIQESIDYKLGITPLSKEDESTSYADLSGISIPLRIKGTFDQPSFTLDTEGALKAQVEAAKQAVQDKAKQVLDDKAKDILSGKKISKDDLKDEAKELGETLKGLF</sequence>
<dbReference type="RefSeq" id="WP_341597239.1">
    <property type="nucleotide sequence ID" value="NZ_JBAKAZ010000017.1"/>
</dbReference>
<evidence type="ECO:0000313" key="4">
    <source>
        <dbReference type="EMBL" id="MEL0629226.1"/>
    </source>
</evidence>